<proteinExistence type="predicted"/>
<dbReference type="CDD" id="cd00158">
    <property type="entry name" value="RHOD"/>
    <property type="match status" value="1"/>
</dbReference>
<reference evidence="2 3" key="1">
    <citation type="submission" date="2017-09" db="EMBL/GenBank/DDBJ databases">
        <title>Biodiversity and function of Thalassospira species in the particle-attached aromatic-hydrocarbon-degrading consortia from the surface seawater of the South China Sea.</title>
        <authorList>
            <person name="Dong C."/>
            <person name="Liu R."/>
            <person name="Shao Z."/>
        </authorList>
    </citation>
    <scope>NUCLEOTIDE SEQUENCE [LARGE SCALE GENOMIC DNA]</scope>
    <source>
        <strain evidence="2 3">CSC1P2</strain>
    </source>
</reference>
<dbReference type="Proteomes" id="UP000233597">
    <property type="component" value="Unassembled WGS sequence"/>
</dbReference>
<comment type="caution">
    <text evidence="2">The sequence shown here is derived from an EMBL/GenBank/DDBJ whole genome shotgun (WGS) entry which is preliminary data.</text>
</comment>
<feature type="domain" description="Rhodanese" evidence="1">
    <location>
        <begin position="19"/>
        <end position="110"/>
    </location>
</feature>
<dbReference type="OrthoDB" id="9802991at2"/>
<dbReference type="AlphaFoldDB" id="A0A2N3L073"/>
<dbReference type="EMBL" id="NWTK01000001">
    <property type="protein sequence ID" value="PKR56188.1"/>
    <property type="molecule type" value="Genomic_DNA"/>
</dbReference>
<dbReference type="InterPro" id="IPR050229">
    <property type="entry name" value="GlpE_sulfurtransferase"/>
</dbReference>
<name>A0A2N3L073_9PROT</name>
<dbReference type="InterPro" id="IPR036873">
    <property type="entry name" value="Rhodanese-like_dom_sf"/>
</dbReference>
<organism evidence="2 3">
    <name type="scientific">Thalassospira marina</name>
    <dbReference type="NCBI Taxonomy" id="2048283"/>
    <lineage>
        <taxon>Bacteria</taxon>
        <taxon>Pseudomonadati</taxon>
        <taxon>Pseudomonadota</taxon>
        <taxon>Alphaproteobacteria</taxon>
        <taxon>Rhodospirillales</taxon>
        <taxon>Thalassospiraceae</taxon>
        <taxon>Thalassospira</taxon>
    </lineage>
</organism>
<gene>
    <name evidence="2" type="ORF">COO20_03080</name>
</gene>
<dbReference type="GO" id="GO:0016740">
    <property type="term" value="F:transferase activity"/>
    <property type="evidence" value="ECO:0007669"/>
    <property type="project" value="UniProtKB-KW"/>
</dbReference>
<evidence type="ECO:0000313" key="3">
    <source>
        <dbReference type="Proteomes" id="UP000233597"/>
    </source>
</evidence>
<evidence type="ECO:0000259" key="1">
    <source>
        <dbReference type="PROSITE" id="PS50206"/>
    </source>
</evidence>
<evidence type="ECO:0000313" key="2">
    <source>
        <dbReference type="EMBL" id="PKR56188.1"/>
    </source>
</evidence>
<dbReference type="Gene3D" id="3.40.250.10">
    <property type="entry name" value="Rhodanese-like domain"/>
    <property type="match status" value="1"/>
</dbReference>
<sequence>MSENSVYFIDSAALNRILQEKSALLVDVRQPEEFAGGTVPGAINIPLGDLDMSSLIDQTDEMDCDIVFICAIGQRSFGAANAALPHLDCKVMTLKGGVQSWARDGFAVQK</sequence>
<protein>
    <submittedName>
        <fullName evidence="2">Sulfurtransferase</fullName>
    </submittedName>
</protein>
<dbReference type="Pfam" id="PF00581">
    <property type="entry name" value="Rhodanese"/>
    <property type="match status" value="1"/>
</dbReference>
<dbReference type="RefSeq" id="WP_101264176.1">
    <property type="nucleotide sequence ID" value="NZ_NWTK01000001.1"/>
</dbReference>
<dbReference type="SUPFAM" id="SSF52821">
    <property type="entry name" value="Rhodanese/Cell cycle control phosphatase"/>
    <property type="match status" value="1"/>
</dbReference>
<accession>A0A2N3L073</accession>
<dbReference type="PANTHER" id="PTHR43031:SF1">
    <property type="entry name" value="PYRIDINE NUCLEOTIDE-DISULPHIDE OXIDOREDUCTASE"/>
    <property type="match status" value="1"/>
</dbReference>
<keyword evidence="2" id="KW-0808">Transferase</keyword>
<dbReference type="InterPro" id="IPR001763">
    <property type="entry name" value="Rhodanese-like_dom"/>
</dbReference>
<dbReference type="PANTHER" id="PTHR43031">
    <property type="entry name" value="FAD-DEPENDENT OXIDOREDUCTASE"/>
    <property type="match status" value="1"/>
</dbReference>
<dbReference type="SMART" id="SM00450">
    <property type="entry name" value="RHOD"/>
    <property type="match status" value="1"/>
</dbReference>
<dbReference type="PROSITE" id="PS50206">
    <property type="entry name" value="RHODANESE_3"/>
    <property type="match status" value="1"/>
</dbReference>